<dbReference type="Proteomes" id="UP001238179">
    <property type="component" value="Chromosome"/>
</dbReference>
<organism evidence="2 3">
    <name type="scientific">Mesoterricola silvestris</name>
    <dbReference type="NCBI Taxonomy" id="2927979"/>
    <lineage>
        <taxon>Bacteria</taxon>
        <taxon>Pseudomonadati</taxon>
        <taxon>Acidobacteriota</taxon>
        <taxon>Holophagae</taxon>
        <taxon>Holophagales</taxon>
        <taxon>Holophagaceae</taxon>
        <taxon>Mesoterricola</taxon>
    </lineage>
</organism>
<reference evidence="3" key="1">
    <citation type="journal article" date="2023" name="Int. J. Syst. Evol. Microbiol.">
        <title>Mesoterricola silvestris gen. nov., sp. nov., Mesoterricola sediminis sp. nov., Geothrix oryzae sp. nov., Geothrix edaphica sp. nov., Geothrix rubra sp. nov., and Geothrix limicola sp. nov., six novel members of Acidobacteriota isolated from soils.</title>
        <authorList>
            <person name="Itoh H."/>
            <person name="Sugisawa Y."/>
            <person name="Mise K."/>
            <person name="Xu Z."/>
            <person name="Kuniyasu M."/>
            <person name="Ushijima N."/>
            <person name="Kawano K."/>
            <person name="Kobayashi E."/>
            <person name="Shiratori Y."/>
            <person name="Masuda Y."/>
            <person name="Senoo K."/>
        </authorList>
    </citation>
    <scope>NUCLEOTIDE SEQUENCE [LARGE SCALE GENOMIC DNA]</scope>
    <source>
        <strain evidence="3">W79</strain>
    </source>
</reference>
<dbReference type="KEGG" id="msil:METEAL_05650"/>
<keyword evidence="3" id="KW-1185">Reference proteome</keyword>
<feature type="chain" id="PRO_5041287435" description="Porin" evidence="1">
    <location>
        <begin position="23"/>
        <end position="377"/>
    </location>
</feature>
<dbReference type="EMBL" id="AP027080">
    <property type="protein sequence ID" value="BDU71391.1"/>
    <property type="molecule type" value="Genomic_DNA"/>
</dbReference>
<evidence type="ECO:0000313" key="2">
    <source>
        <dbReference type="EMBL" id="BDU71391.1"/>
    </source>
</evidence>
<evidence type="ECO:0000313" key="3">
    <source>
        <dbReference type="Proteomes" id="UP001238179"/>
    </source>
</evidence>
<dbReference type="Pfam" id="PF07642">
    <property type="entry name" value="BBP2"/>
    <property type="match status" value="1"/>
</dbReference>
<evidence type="ECO:0008006" key="4">
    <source>
        <dbReference type="Google" id="ProtNLM"/>
    </source>
</evidence>
<gene>
    <name evidence="2" type="ORF">METEAL_05650</name>
</gene>
<dbReference type="InterPro" id="IPR023614">
    <property type="entry name" value="Porin_dom_sf"/>
</dbReference>
<dbReference type="AlphaFoldDB" id="A0AA48K7Q3"/>
<dbReference type="SUPFAM" id="SSF56935">
    <property type="entry name" value="Porins"/>
    <property type="match status" value="1"/>
</dbReference>
<evidence type="ECO:0000256" key="1">
    <source>
        <dbReference type="SAM" id="SignalP"/>
    </source>
</evidence>
<sequence length="377" mass="40202">MRTRLAFLLIAPLGLAAQAPPAAGPAIKWRGAVWASAAASDRQTPDGTLFLRSVDAGEGQLALDGLQLGADVALPEGFGLKFTILGGQTAKVLNAMTFVSGTTPSETGSLAWPEAMVTWTGGSETLKVGRMYTAMGMEVLDATQDTPASRGLLFTYAIPCAQLGLNWRHAFSASWSSDVWVFNGEDRVQDNNRGKTAGAGLTYNHGGAADRFATLMAFSGAEQDGTGAAAIPGAEGRKRTRLSFAGQWVWGPATLQWEAEHGREALPDGPKATWTGLGAIGKYAFNDRWSAYLRLETLRDDTGLRLGADPSVARALPGGPAPDLRANSGSLGLERRWHATFTRLELRRDSLDRDVKDRDGKAFRDATSLTWSLGTSF</sequence>
<name>A0AA48K7Q3_9BACT</name>
<protein>
    <recommendedName>
        <fullName evidence="4">Porin</fullName>
    </recommendedName>
</protein>
<dbReference type="RefSeq" id="WP_316414280.1">
    <property type="nucleotide sequence ID" value="NZ_AP027080.1"/>
</dbReference>
<accession>A0AA48K7Q3</accession>
<dbReference type="Gene3D" id="2.40.160.10">
    <property type="entry name" value="Porin"/>
    <property type="match status" value="1"/>
</dbReference>
<keyword evidence="1" id="KW-0732">Signal</keyword>
<proteinExistence type="predicted"/>
<feature type="signal peptide" evidence="1">
    <location>
        <begin position="1"/>
        <end position="22"/>
    </location>
</feature>
<dbReference type="InterPro" id="IPR011486">
    <property type="entry name" value="BBP2"/>
</dbReference>